<proteinExistence type="predicted"/>
<name>A0ABV2JWX8_9GAMM</name>
<protein>
    <submittedName>
        <fullName evidence="2">Uncharacterized protein</fullName>
    </submittedName>
</protein>
<evidence type="ECO:0000256" key="1">
    <source>
        <dbReference type="SAM" id="SignalP"/>
    </source>
</evidence>
<keyword evidence="1" id="KW-0732">Signal</keyword>
<evidence type="ECO:0000313" key="2">
    <source>
        <dbReference type="EMBL" id="MET3653337.1"/>
    </source>
</evidence>
<dbReference type="EMBL" id="JBEPMU010000004">
    <property type="protein sequence ID" value="MET3653337.1"/>
    <property type="molecule type" value="Genomic_DNA"/>
</dbReference>
<dbReference type="RefSeq" id="WP_354014724.1">
    <property type="nucleotide sequence ID" value="NZ_JBEPMU010000004.1"/>
</dbReference>
<feature type="chain" id="PRO_5046082530" evidence="1">
    <location>
        <begin position="26"/>
        <end position="165"/>
    </location>
</feature>
<keyword evidence="3" id="KW-1185">Reference proteome</keyword>
<feature type="signal peptide" evidence="1">
    <location>
        <begin position="1"/>
        <end position="25"/>
    </location>
</feature>
<gene>
    <name evidence="2" type="ORF">ABIC75_003073</name>
</gene>
<dbReference type="Proteomes" id="UP001549184">
    <property type="component" value="Unassembled WGS sequence"/>
</dbReference>
<sequence>MTMGKGWMQGLASVALLVGASVAVAGANKDTQAAEREAYVKAAGHAVAGIPDTARITSVDSLGDHRVAFYTVDGSHKDVWLVTTNESCAQPMLSGNRIVSLASGAMQDCQSVAIQAIDKRDLASRLRALPHGSSAPHVDAPADTTDLRFYTVFRTNAMTDGGRTQ</sequence>
<reference evidence="2 3" key="1">
    <citation type="submission" date="2024-06" db="EMBL/GenBank/DDBJ databases">
        <title>Sorghum-associated microbial communities from plants grown in Nebraska, USA.</title>
        <authorList>
            <person name="Schachtman D."/>
        </authorList>
    </citation>
    <scope>NUCLEOTIDE SEQUENCE [LARGE SCALE GENOMIC DNA]</scope>
    <source>
        <strain evidence="2 3">1073</strain>
    </source>
</reference>
<comment type="caution">
    <text evidence="2">The sequence shown here is derived from an EMBL/GenBank/DDBJ whole genome shotgun (WGS) entry which is preliminary data.</text>
</comment>
<accession>A0ABV2JWX8</accession>
<evidence type="ECO:0000313" key="3">
    <source>
        <dbReference type="Proteomes" id="UP001549184"/>
    </source>
</evidence>
<organism evidence="2 3">
    <name type="scientific">Dyella japonica</name>
    <dbReference type="NCBI Taxonomy" id="231455"/>
    <lineage>
        <taxon>Bacteria</taxon>
        <taxon>Pseudomonadati</taxon>
        <taxon>Pseudomonadota</taxon>
        <taxon>Gammaproteobacteria</taxon>
        <taxon>Lysobacterales</taxon>
        <taxon>Rhodanobacteraceae</taxon>
        <taxon>Dyella</taxon>
    </lineage>
</organism>